<dbReference type="PANTHER" id="PTHR11014">
    <property type="entry name" value="PEPTIDASE M20 FAMILY MEMBER"/>
    <property type="match status" value="1"/>
</dbReference>
<organism evidence="4 5">
    <name type="scientific">Planococcus salinus</name>
    <dbReference type="NCBI Taxonomy" id="1848460"/>
    <lineage>
        <taxon>Bacteria</taxon>
        <taxon>Bacillati</taxon>
        <taxon>Bacillota</taxon>
        <taxon>Bacilli</taxon>
        <taxon>Bacillales</taxon>
        <taxon>Caryophanaceae</taxon>
        <taxon>Planococcus</taxon>
    </lineage>
</organism>
<protein>
    <submittedName>
        <fullName evidence="4">Amidohydrolase</fullName>
    </submittedName>
</protein>
<feature type="binding site" evidence="2">
    <location>
        <position position="105"/>
    </location>
    <ligand>
        <name>Mn(2+)</name>
        <dbReference type="ChEBI" id="CHEBI:29035"/>
        <label>2</label>
    </ligand>
</feature>
<keyword evidence="2" id="KW-0479">Metal-binding</keyword>
<feature type="binding site" evidence="2">
    <location>
        <position position="139"/>
    </location>
    <ligand>
        <name>Mn(2+)</name>
        <dbReference type="ChEBI" id="CHEBI:29035"/>
        <label>2</label>
    </ligand>
</feature>
<dbReference type="SUPFAM" id="SSF53187">
    <property type="entry name" value="Zn-dependent exopeptidases"/>
    <property type="match status" value="1"/>
</dbReference>
<dbReference type="InterPro" id="IPR017439">
    <property type="entry name" value="Amidohydrolase"/>
</dbReference>
<keyword evidence="5" id="KW-1185">Reference proteome</keyword>
<sequence>MIEKIYAELDAAYTEMVEIRRYLHMHPEPSFEEKRTAYYIHHYYEQLGVEVKHGVGGNGIVATIRGAKPGKTVALRADFDALPIQDQKDVSYKSTVPGVTHACGHDGHTATLLVLGKILHAMREELPGTYVLIHQHAEELAPGGAKPMIEDGALDGVDVIFGTHLWSMTPYGRIDYRVGPIMAAADRFSIKVQGRGGHGANPHETKDAVVIASQLVTNLQQLVSRRVDPLESAVLSVGSFVAENPFNIIADQALLSGTVRTFSEDIRNLMETEMERVVEGTSLANGSSHEFSFVRGYPAVVNHEAETMYLKNIAETVPGVNEVYNAPPQMGGEDFAYYLEKVPGTFFFTGAMPDGDAYPHHHPKFDFKEEAMLVAAKTLAAAAVNVHN</sequence>
<dbReference type="Pfam" id="PF01546">
    <property type="entry name" value="Peptidase_M20"/>
    <property type="match status" value="1"/>
</dbReference>
<feature type="binding site" evidence="2">
    <location>
        <position position="103"/>
    </location>
    <ligand>
        <name>Mn(2+)</name>
        <dbReference type="ChEBI" id="CHEBI:29035"/>
        <label>2</label>
    </ligand>
</feature>
<evidence type="ECO:0000259" key="3">
    <source>
        <dbReference type="Pfam" id="PF07687"/>
    </source>
</evidence>
<evidence type="ECO:0000313" key="5">
    <source>
        <dbReference type="Proteomes" id="UP000275473"/>
    </source>
</evidence>
<keyword evidence="1 4" id="KW-0378">Hydrolase</keyword>
<dbReference type="GO" id="GO:0019877">
    <property type="term" value="P:diaminopimelate biosynthetic process"/>
    <property type="evidence" value="ECO:0007669"/>
    <property type="project" value="UniProtKB-ARBA"/>
</dbReference>
<dbReference type="InterPro" id="IPR002933">
    <property type="entry name" value="Peptidase_M20"/>
</dbReference>
<proteinExistence type="predicted"/>
<feature type="binding site" evidence="2">
    <location>
        <position position="164"/>
    </location>
    <ligand>
        <name>Mn(2+)</name>
        <dbReference type="ChEBI" id="CHEBI:29035"/>
        <label>2</label>
    </ligand>
</feature>
<feature type="domain" description="Peptidase M20 dimerisation" evidence="3">
    <location>
        <begin position="188"/>
        <end position="268"/>
    </location>
</feature>
<dbReference type="NCBIfam" id="TIGR01891">
    <property type="entry name" value="amidohydrolases"/>
    <property type="match status" value="1"/>
</dbReference>
<dbReference type="OrthoDB" id="2416606at2"/>
<dbReference type="GO" id="GO:0046872">
    <property type="term" value="F:metal ion binding"/>
    <property type="evidence" value="ECO:0007669"/>
    <property type="project" value="UniProtKB-KW"/>
</dbReference>
<dbReference type="PIRSF" id="PIRSF005962">
    <property type="entry name" value="Pept_M20D_amidohydro"/>
    <property type="match status" value="1"/>
</dbReference>
<evidence type="ECO:0000313" key="4">
    <source>
        <dbReference type="EMBL" id="RNF39405.1"/>
    </source>
</evidence>
<dbReference type="Proteomes" id="UP000275473">
    <property type="component" value="Unassembled WGS sequence"/>
</dbReference>
<dbReference type="InterPro" id="IPR036264">
    <property type="entry name" value="Bact_exopeptidase_dim_dom"/>
</dbReference>
<evidence type="ECO:0000256" key="1">
    <source>
        <dbReference type="ARBA" id="ARBA00022801"/>
    </source>
</evidence>
<dbReference type="PANTHER" id="PTHR11014:SF63">
    <property type="entry name" value="METALLOPEPTIDASE, PUTATIVE (AFU_ORTHOLOGUE AFUA_6G09600)-RELATED"/>
    <property type="match status" value="1"/>
</dbReference>
<dbReference type="SUPFAM" id="SSF55031">
    <property type="entry name" value="Bacterial exopeptidase dimerisation domain"/>
    <property type="match status" value="1"/>
</dbReference>
<dbReference type="InterPro" id="IPR011650">
    <property type="entry name" value="Peptidase_M20_dimer"/>
</dbReference>
<dbReference type="AlphaFoldDB" id="A0A3M8P6W4"/>
<keyword evidence="2" id="KW-0464">Manganese</keyword>
<dbReference type="RefSeq" id="WP_123165496.1">
    <property type="nucleotide sequence ID" value="NZ_RIAX01000006.1"/>
</dbReference>
<name>A0A3M8P6W4_9BACL</name>
<feature type="binding site" evidence="2">
    <location>
        <position position="361"/>
    </location>
    <ligand>
        <name>Mn(2+)</name>
        <dbReference type="ChEBI" id="CHEBI:29035"/>
        <label>2</label>
    </ligand>
</feature>
<accession>A0A3M8P6W4</accession>
<dbReference type="Pfam" id="PF07687">
    <property type="entry name" value="M20_dimer"/>
    <property type="match status" value="1"/>
</dbReference>
<dbReference type="EMBL" id="RIAX01000006">
    <property type="protein sequence ID" value="RNF39405.1"/>
    <property type="molecule type" value="Genomic_DNA"/>
</dbReference>
<evidence type="ECO:0000256" key="2">
    <source>
        <dbReference type="PIRSR" id="PIRSR005962-1"/>
    </source>
</evidence>
<reference evidence="4 5" key="1">
    <citation type="journal article" date="2018" name="Int. J. Syst. Evol. Microbiol.">
        <title>Planococcus salinus sp. nov., a moderately halophilic bacterium isolated from a saline-alkali soil.</title>
        <authorList>
            <person name="Gan L."/>
        </authorList>
    </citation>
    <scope>NUCLEOTIDE SEQUENCE [LARGE SCALE GENOMIC DNA]</scope>
    <source>
        <strain evidence="4 5">LCB217</strain>
    </source>
</reference>
<gene>
    <name evidence="4" type="ORF">EEX84_09990</name>
</gene>
<dbReference type="Gene3D" id="3.40.630.10">
    <property type="entry name" value="Zn peptidases"/>
    <property type="match status" value="1"/>
</dbReference>
<dbReference type="GO" id="GO:0050118">
    <property type="term" value="F:N-acetyldiaminopimelate deacetylase activity"/>
    <property type="evidence" value="ECO:0007669"/>
    <property type="project" value="UniProtKB-ARBA"/>
</dbReference>
<dbReference type="FunFam" id="3.30.70.360:FF:000001">
    <property type="entry name" value="N-acetyldiaminopimelate deacetylase"/>
    <property type="match status" value="1"/>
</dbReference>
<comment type="cofactor">
    <cofactor evidence="2">
        <name>Mn(2+)</name>
        <dbReference type="ChEBI" id="CHEBI:29035"/>
    </cofactor>
    <text evidence="2">The Mn(2+) ion enhances activity.</text>
</comment>
<comment type="caution">
    <text evidence="4">The sequence shown here is derived from an EMBL/GenBank/DDBJ whole genome shotgun (WGS) entry which is preliminary data.</text>
</comment>
<dbReference type="Gene3D" id="3.30.70.360">
    <property type="match status" value="1"/>
</dbReference>